<dbReference type="AlphaFoldDB" id="A0A516GU90"/>
<protein>
    <submittedName>
        <fullName evidence="1">Uncharacterized protein</fullName>
    </submittedName>
</protein>
<keyword evidence="2" id="KW-1185">Reference proteome</keyword>
<evidence type="ECO:0000313" key="1">
    <source>
        <dbReference type="EMBL" id="QDO95094.1"/>
    </source>
</evidence>
<dbReference type="OrthoDB" id="2987994at2"/>
<dbReference type="KEGG" id="fop:FNB79_14310"/>
<dbReference type="EMBL" id="CP041637">
    <property type="protein sequence ID" value="QDO95094.1"/>
    <property type="molecule type" value="Genomic_DNA"/>
</dbReference>
<name>A0A516GU90_9FLAO</name>
<dbReference type="RefSeq" id="WP_143382002.1">
    <property type="nucleotide sequence ID" value="NZ_CP041637.1"/>
</dbReference>
<dbReference type="Proteomes" id="UP000319209">
    <property type="component" value="Chromosome"/>
</dbReference>
<accession>A0A516GU90</accession>
<organism evidence="1 2">
    <name type="scientific">Formosa sediminum</name>
    <dbReference type="NCBI Taxonomy" id="2594004"/>
    <lineage>
        <taxon>Bacteria</taxon>
        <taxon>Pseudomonadati</taxon>
        <taxon>Bacteroidota</taxon>
        <taxon>Flavobacteriia</taxon>
        <taxon>Flavobacteriales</taxon>
        <taxon>Flavobacteriaceae</taxon>
        <taxon>Formosa</taxon>
    </lineage>
</organism>
<gene>
    <name evidence="1" type="ORF">FNB79_14310</name>
</gene>
<evidence type="ECO:0000313" key="2">
    <source>
        <dbReference type="Proteomes" id="UP000319209"/>
    </source>
</evidence>
<reference evidence="1 2" key="1">
    <citation type="submission" date="2019-07" db="EMBL/GenBank/DDBJ databases">
        <title>Genome sequencing for Formosa sp. PS13.</title>
        <authorList>
            <person name="Park S.-J."/>
        </authorList>
    </citation>
    <scope>NUCLEOTIDE SEQUENCE [LARGE SCALE GENOMIC DNA]</scope>
    <source>
        <strain evidence="1 2">PS13</strain>
    </source>
</reference>
<sequence>MKRVFFCFLLLSVFTCQDVNVNIHKEFIKTDIPKLYTDDWFQLNHSTHNFSVSIEDQSLKITQNTGREAAELKLENGTLKGITHGASGKLIFVPSQDSTKQIEIKSGNIKFIFKFKERIYFIEALAHLSYTGGAIYELIQDGDHFTFNKRLEFKDTPEAFTCFKNTFLIATHKHFYVVEDFKQKLIFRNAFWSDLYPNSLAVIDYDHVYMGIRSGFVKLNLIDKKLTFYKYTEN</sequence>
<proteinExistence type="predicted"/>